<dbReference type="PANTHER" id="PTHR46196:SF3">
    <property type="entry name" value="TRANSCRIPTION FACTOR LHW-LIKE ISOFORM X1"/>
    <property type="match status" value="1"/>
</dbReference>
<dbReference type="PROSITE" id="PS50888">
    <property type="entry name" value="BHLH"/>
    <property type="match status" value="1"/>
</dbReference>
<dbReference type="AlphaFoldDB" id="A0AA86S9B7"/>
<keyword evidence="4" id="KW-0539">Nucleus</keyword>
<dbReference type="Pfam" id="PF14215">
    <property type="entry name" value="bHLH-MYC_N"/>
    <property type="match status" value="1"/>
</dbReference>
<dbReference type="Proteomes" id="UP001189624">
    <property type="component" value="Chromosome 1"/>
</dbReference>
<dbReference type="PANTHER" id="PTHR46196">
    <property type="entry name" value="TRANSCRIPTION FACTOR BHLH155-LIKE ISOFORM X1-RELATED"/>
    <property type="match status" value="1"/>
</dbReference>
<evidence type="ECO:0000256" key="3">
    <source>
        <dbReference type="ARBA" id="ARBA00023163"/>
    </source>
</evidence>
<protein>
    <recommendedName>
        <fullName evidence="5">BHLH domain-containing protein</fullName>
    </recommendedName>
</protein>
<keyword evidence="3" id="KW-0804">Transcription</keyword>
<organism evidence="6 7">
    <name type="scientific">Sphenostylis stenocarpa</name>
    <dbReference type="NCBI Taxonomy" id="92480"/>
    <lineage>
        <taxon>Eukaryota</taxon>
        <taxon>Viridiplantae</taxon>
        <taxon>Streptophyta</taxon>
        <taxon>Embryophyta</taxon>
        <taxon>Tracheophyta</taxon>
        <taxon>Spermatophyta</taxon>
        <taxon>Magnoliopsida</taxon>
        <taxon>eudicotyledons</taxon>
        <taxon>Gunneridae</taxon>
        <taxon>Pentapetalae</taxon>
        <taxon>rosids</taxon>
        <taxon>fabids</taxon>
        <taxon>Fabales</taxon>
        <taxon>Fabaceae</taxon>
        <taxon>Papilionoideae</taxon>
        <taxon>50 kb inversion clade</taxon>
        <taxon>NPAAA clade</taxon>
        <taxon>indigoferoid/millettioid clade</taxon>
        <taxon>Phaseoleae</taxon>
        <taxon>Sphenostylis</taxon>
    </lineage>
</organism>
<evidence type="ECO:0000313" key="7">
    <source>
        <dbReference type="Proteomes" id="UP001189624"/>
    </source>
</evidence>
<sequence length="800" mass="90404">MLAQVDKQFGGAKEHSAVVSTMIEKYVCRGGMNQRKMDDMLCDQTQGDVTFESGQVSTLSTSTGFSSKGTTSSEFGCKLPQNGTKNGSSEHFWSSLSSWKVEQMEATSITPLLKGFCDHTQWKYAVFWKLDHHFPMTLTWETGYQKGNEVEESMWDDIKIKSPDELYCSRGDSTDYSGDYSVRLLMIEMSHRKYNLGEGVVGKIALARDHYWVSCEDILTSKFDTDIIHECPDEWLLQFACSIKTIVLVPVPPLGVLQFGSFEEVAEDMEFVTNVKDKLHSMHYMEANITPFNMGTDYQDWSFSDLMHNLMDRLDESSSVTKTIFKSEVSTTTASHSANGSTRLNSTMLSFIQDDCAVSGQNLLKSLKRESVNEIGCSSIDMSTVPRHIGKMETKPNHMEEEIWSWSQLVHNVGVFEEMSNGLDSFSVKNMTQQQFGGTESGYDDDKNVNDFSFPSESELHKALGSVTYSVGNTYNTSCLITSKKENDHIKGFDFPQDLDPEYLLDAVVGNLCSATDDTSSISNSIRSFTTMPTEISGSFQPKHNLEESSTLIVDHSDVKNDLLPAVTGKRKYEFSDHFTSSFDGNESSLIDELQQEKEDGHMLPISGPKLSSTNKKRIRVGNNQKARPRDRQLIMDRMKELRELVPDGGRCSIDNLLERTIKHMLYLRKITSQAEKLKRFANRAVAESKRQKINRSHPGRSCAFDFESELAWPIVIEDLESSGHMLIEMICNEHGLFLEIAQVIRKLDVTILKGILENRSSSSWACFIVEVPRGFHRMDILCPLLHLLQLRRNPISYKS</sequence>
<proteinExistence type="predicted"/>
<dbReference type="GO" id="GO:0003700">
    <property type="term" value="F:DNA-binding transcription factor activity"/>
    <property type="evidence" value="ECO:0007669"/>
    <property type="project" value="InterPro"/>
</dbReference>
<name>A0AA86S9B7_9FABA</name>
<dbReference type="GO" id="GO:0005634">
    <property type="term" value="C:nucleus"/>
    <property type="evidence" value="ECO:0007669"/>
    <property type="project" value="UniProtKB-SubCell"/>
</dbReference>
<dbReference type="InterPro" id="IPR011598">
    <property type="entry name" value="bHLH_dom"/>
</dbReference>
<reference evidence="6" key="1">
    <citation type="submission" date="2023-10" db="EMBL/GenBank/DDBJ databases">
        <authorList>
            <person name="Domelevo Entfellner J.-B."/>
        </authorList>
    </citation>
    <scope>NUCLEOTIDE SEQUENCE</scope>
</reference>
<evidence type="ECO:0000256" key="4">
    <source>
        <dbReference type="ARBA" id="ARBA00023242"/>
    </source>
</evidence>
<dbReference type="InterPro" id="IPR025610">
    <property type="entry name" value="MYC/MYB_N"/>
</dbReference>
<dbReference type="GO" id="GO:0046983">
    <property type="term" value="F:protein dimerization activity"/>
    <property type="evidence" value="ECO:0007669"/>
    <property type="project" value="InterPro"/>
</dbReference>
<evidence type="ECO:0000259" key="5">
    <source>
        <dbReference type="PROSITE" id="PS50888"/>
    </source>
</evidence>
<evidence type="ECO:0000256" key="2">
    <source>
        <dbReference type="ARBA" id="ARBA00023015"/>
    </source>
</evidence>
<keyword evidence="2" id="KW-0805">Transcription regulation</keyword>
<evidence type="ECO:0000256" key="1">
    <source>
        <dbReference type="ARBA" id="ARBA00004123"/>
    </source>
</evidence>
<evidence type="ECO:0000313" key="6">
    <source>
        <dbReference type="EMBL" id="CAJ1800898.1"/>
    </source>
</evidence>
<dbReference type="EMBL" id="OY731398">
    <property type="protein sequence ID" value="CAJ1800898.1"/>
    <property type="molecule type" value="Genomic_DNA"/>
</dbReference>
<dbReference type="Pfam" id="PF23176">
    <property type="entry name" value="bHLH_LHW"/>
    <property type="match status" value="1"/>
</dbReference>
<gene>
    <name evidence="6" type="ORF">AYBTSS11_LOCUS636</name>
</gene>
<comment type="subcellular location">
    <subcellularLocation>
        <location evidence="1">Nucleus</location>
    </subcellularLocation>
</comment>
<dbReference type="InterPro" id="IPR043561">
    <property type="entry name" value="LHW-like"/>
</dbReference>
<accession>A0AA86S9B7</accession>
<dbReference type="Gramene" id="rna-AYBTSS11_LOCUS636">
    <property type="protein sequence ID" value="CAJ1800898.1"/>
    <property type="gene ID" value="gene-AYBTSS11_LOCUS636"/>
</dbReference>
<feature type="domain" description="BHLH" evidence="5">
    <location>
        <begin position="619"/>
        <end position="668"/>
    </location>
</feature>
<keyword evidence="7" id="KW-1185">Reference proteome</keyword>